<evidence type="ECO:0000313" key="1">
    <source>
        <dbReference type="EMBL" id="XFD40117.1"/>
    </source>
</evidence>
<sequence length="260" mass="29523">MLTLIHQEIFKLLKKKSTYWASIILILVVIGISFICKIYPKTFPGQMFFTSSFGSDSWVMFVMIAACASIISMEFQYGTIKEVIYQQYSRETVLISKWITMFLYSVYLYLLTGLAALVGKVLFLNNTFSITQIDKVSNGHITYLMQWFVSLGSSFVSLWLVLSVVFLFATLFKTSTMAVSVGIIAFFAFSAVSTLMFSVIAKHNWVKWNPFNFLNFANQIGDPARSTLTKLSDAQLFVGSILYTVLFLLIGLLSFRRKNV</sequence>
<reference evidence="1" key="1">
    <citation type="submission" date="2024-08" db="EMBL/GenBank/DDBJ databases">
        <title>Lentilactobacillus sp. nov., isolated from tree bark.</title>
        <authorList>
            <person name="Phuengjayaem S."/>
            <person name="Tanasupawat S."/>
        </authorList>
    </citation>
    <scope>NUCLEOTIDE SEQUENCE</scope>
    <source>
        <strain evidence="1">SPB1-3</strain>
    </source>
</reference>
<proteinExistence type="predicted"/>
<dbReference type="EMBL" id="CP168151">
    <property type="protein sequence ID" value="XFD40117.1"/>
    <property type="molecule type" value="Genomic_DNA"/>
</dbReference>
<keyword evidence="2" id="KW-1185">Reference proteome</keyword>
<gene>
    <name evidence="1" type="ORF">O0236_002050</name>
</gene>
<dbReference type="Proteomes" id="UP001149860">
    <property type="component" value="Chromosome"/>
</dbReference>
<organism evidence="1 2">
    <name type="scientific">Lentilactobacillus terminaliae</name>
    <dbReference type="NCBI Taxonomy" id="3003483"/>
    <lineage>
        <taxon>Bacteria</taxon>
        <taxon>Bacillati</taxon>
        <taxon>Bacillota</taxon>
        <taxon>Bacilli</taxon>
        <taxon>Lactobacillales</taxon>
        <taxon>Lactobacillaceae</taxon>
        <taxon>Lentilactobacillus</taxon>
    </lineage>
</organism>
<protein>
    <submittedName>
        <fullName evidence="1">ABC transporter permease</fullName>
    </submittedName>
</protein>
<accession>A0ACD5DFQ5</accession>
<name>A0ACD5DFQ5_9LACO</name>
<evidence type="ECO:0000313" key="2">
    <source>
        <dbReference type="Proteomes" id="UP001149860"/>
    </source>
</evidence>